<evidence type="ECO:0000256" key="1">
    <source>
        <dbReference type="ARBA" id="ARBA00022741"/>
    </source>
</evidence>
<dbReference type="Pfam" id="PF00271">
    <property type="entry name" value="Helicase_C"/>
    <property type="match status" value="1"/>
</dbReference>
<dbReference type="Proteomes" id="UP000759537">
    <property type="component" value="Unassembled WGS sequence"/>
</dbReference>
<comment type="caution">
    <text evidence="7">The sequence shown here is derived from an EMBL/GenBank/DDBJ whole genome shotgun (WGS) entry which is preliminary data.</text>
</comment>
<reference evidence="7" key="2">
    <citation type="journal article" date="2020" name="Nat. Commun.">
        <title>Large-scale genome sequencing of mycorrhizal fungi provides insights into the early evolution of symbiotic traits.</title>
        <authorList>
            <person name="Miyauchi S."/>
            <person name="Kiss E."/>
            <person name="Kuo A."/>
            <person name="Drula E."/>
            <person name="Kohler A."/>
            <person name="Sanchez-Garcia M."/>
            <person name="Morin E."/>
            <person name="Andreopoulos B."/>
            <person name="Barry K.W."/>
            <person name="Bonito G."/>
            <person name="Buee M."/>
            <person name="Carver A."/>
            <person name="Chen C."/>
            <person name="Cichocki N."/>
            <person name="Clum A."/>
            <person name="Culley D."/>
            <person name="Crous P.W."/>
            <person name="Fauchery L."/>
            <person name="Girlanda M."/>
            <person name="Hayes R.D."/>
            <person name="Keri Z."/>
            <person name="LaButti K."/>
            <person name="Lipzen A."/>
            <person name="Lombard V."/>
            <person name="Magnuson J."/>
            <person name="Maillard F."/>
            <person name="Murat C."/>
            <person name="Nolan M."/>
            <person name="Ohm R.A."/>
            <person name="Pangilinan J."/>
            <person name="Pereira M.F."/>
            <person name="Perotto S."/>
            <person name="Peter M."/>
            <person name="Pfister S."/>
            <person name="Riley R."/>
            <person name="Sitrit Y."/>
            <person name="Stielow J.B."/>
            <person name="Szollosi G."/>
            <person name="Zifcakova L."/>
            <person name="Stursova M."/>
            <person name="Spatafora J.W."/>
            <person name="Tedersoo L."/>
            <person name="Vaario L.M."/>
            <person name="Yamada A."/>
            <person name="Yan M."/>
            <person name="Wang P."/>
            <person name="Xu J."/>
            <person name="Bruns T."/>
            <person name="Baldrian P."/>
            <person name="Vilgalys R."/>
            <person name="Dunand C."/>
            <person name="Henrissat B."/>
            <person name="Grigoriev I.V."/>
            <person name="Hibbett D."/>
            <person name="Nagy L.G."/>
            <person name="Martin F.M."/>
        </authorList>
    </citation>
    <scope>NUCLEOTIDE SEQUENCE</scope>
    <source>
        <strain evidence="7">Prilba</strain>
    </source>
</reference>
<evidence type="ECO:0000313" key="7">
    <source>
        <dbReference type="EMBL" id="KAF8482985.1"/>
    </source>
</evidence>
<evidence type="ECO:0000313" key="8">
    <source>
        <dbReference type="Proteomes" id="UP000759537"/>
    </source>
</evidence>
<evidence type="ECO:0000256" key="2">
    <source>
        <dbReference type="ARBA" id="ARBA00022801"/>
    </source>
</evidence>
<dbReference type="PROSITE" id="PS51194">
    <property type="entry name" value="HELICASE_CTER"/>
    <property type="match status" value="1"/>
</dbReference>
<dbReference type="GO" id="GO:0005524">
    <property type="term" value="F:ATP binding"/>
    <property type="evidence" value="ECO:0007669"/>
    <property type="project" value="InterPro"/>
</dbReference>
<dbReference type="CDD" id="cd18793">
    <property type="entry name" value="SF2_C_SNF"/>
    <property type="match status" value="1"/>
</dbReference>
<keyword evidence="3" id="KW-0067">ATP-binding</keyword>
<dbReference type="CDD" id="cd18004">
    <property type="entry name" value="DEXHc_RAD54"/>
    <property type="match status" value="1"/>
</dbReference>
<dbReference type="PANTHER" id="PTHR45629:SF7">
    <property type="entry name" value="DNA EXCISION REPAIR PROTEIN ERCC-6-RELATED"/>
    <property type="match status" value="1"/>
</dbReference>
<dbReference type="GO" id="GO:0015616">
    <property type="term" value="F:DNA translocase activity"/>
    <property type="evidence" value="ECO:0007669"/>
    <property type="project" value="TreeGrafter"/>
</dbReference>
<reference evidence="7" key="1">
    <citation type="submission" date="2019-10" db="EMBL/GenBank/DDBJ databases">
        <authorList>
            <consortium name="DOE Joint Genome Institute"/>
            <person name="Kuo A."/>
            <person name="Miyauchi S."/>
            <person name="Kiss E."/>
            <person name="Drula E."/>
            <person name="Kohler A."/>
            <person name="Sanchez-Garcia M."/>
            <person name="Andreopoulos B."/>
            <person name="Barry K.W."/>
            <person name="Bonito G."/>
            <person name="Buee M."/>
            <person name="Carver A."/>
            <person name="Chen C."/>
            <person name="Cichocki N."/>
            <person name="Clum A."/>
            <person name="Culley D."/>
            <person name="Crous P.W."/>
            <person name="Fauchery L."/>
            <person name="Girlanda M."/>
            <person name="Hayes R."/>
            <person name="Keri Z."/>
            <person name="LaButti K."/>
            <person name="Lipzen A."/>
            <person name="Lombard V."/>
            <person name="Magnuson J."/>
            <person name="Maillard F."/>
            <person name="Morin E."/>
            <person name="Murat C."/>
            <person name="Nolan M."/>
            <person name="Ohm R."/>
            <person name="Pangilinan J."/>
            <person name="Pereira M."/>
            <person name="Perotto S."/>
            <person name="Peter M."/>
            <person name="Riley R."/>
            <person name="Sitrit Y."/>
            <person name="Stielow B."/>
            <person name="Szollosi G."/>
            <person name="Zifcakova L."/>
            <person name="Stursova M."/>
            <person name="Spatafora J.W."/>
            <person name="Tedersoo L."/>
            <person name="Vaario L.-M."/>
            <person name="Yamada A."/>
            <person name="Yan M."/>
            <person name="Wang P."/>
            <person name="Xu J."/>
            <person name="Bruns T."/>
            <person name="Baldrian P."/>
            <person name="Vilgalys R."/>
            <person name="Henrissat B."/>
            <person name="Grigoriev I.V."/>
            <person name="Hibbett D."/>
            <person name="Nagy L.G."/>
            <person name="Martin F.M."/>
        </authorList>
    </citation>
    <scope>NUCLEOTIDE SEQUENCE</scope>
    <source>
        <strain evidence="7">Prilba</strain>
    </source>
</reference>
<name>A0A9P5N088_9AGAM</name>
<dbReference type="Gene3D" id="3.40.50.300">
    <property type="entry name" value="P-loop containing nucleotide triphosphate hydrolases"/>
    <property type="match status" value="1"/>
</dbReference>
<feature type="region of interest" description="Disordered" evidence="4">
    <location>
        <begin position="1"/>
        <end position="46"/>
    </location>
</feature>
<evidence type="ECO:0000256" key="3">
    <source>
        <dbReference type="ARBA" id="ARBA00022840"/>
    </source>
</evidence>
<dbReference type="AlphaFoldDB" id="A0A9P5N088"/>
<dbReference type="InterPro" id="IPR038718">
    <property type="entry name" value="SNF2-like_sf"/>
</dbReference>
<dbReference type="EMBL" id="WHVB01000005">
    <property type="protein sequence ID" value="KAF8482985.1"/>
    <property type="molecule type" value="Genomic_DNA"/>
</dbReference>
<dbReference type="GO" id="GO:0016787">
    <property type="term" value="F:hydrolase activity"/>
    <property type="evidence" value="ECO:0007669"/>
    <property type="project" value="UniProtKB-KW"/>
</dbReference>
<dbReference type="Pfam" id="PF00176">
    <property type="entry name" value="SNF2-rel_dom"/>
    <property type="match status" value="1"/>
</dbReference>
<dbReference type="SUPFAM" id="SSF52540">
    <property type="entry name" value="P-loop containing nucleoside triphosphate hydrolases"/>
    <property type="match status" value="2"/>
</dbReference>
<dbReference type="Gene3D" id="3.40.50.10810">
    <property type="entry name" value="Tandem AAA-ATPase domain"/>
    <property type="match status" value="1"/>
</dbReference>
<feature type="domain" description="Helicase ATP-binding" evidence="5">
    <location>
        <begin position="412"/>
        <end position="583"/>
    </location>
</feature>
<dbReference type="GO" id="GO:0007131">
    <property type="term" value="P:reciprocal meiotic recombination"/>
    <property type="evidence" value="ECO:0007669"/>
    <property type="project" value="TreeGrafter"/>
</dbReference>
<dbReference type="InterPro" id="IPR000330">
    <property type="entry name" value="SNF2_N"/>
</dbReference>
<dbReference type="InterPro" id="IPR049730">
    <property type="entry name" value="SNF2/RAD54-like_C"/>
</dbReference>
<dbReference type="GO" id="GO:0000724">
    <property type="term" value="P:double-strand break repair via homologous recombination"/>
    <property type="evidence" value="ECO:0007669"/>
    <property type="project" value="TreeGrafter"/>
</dbReference>
<feature type="region of interest" description="Disordered" evidence="4">
    <location>
        <begin position="306"/>
        <end position="333"/>
    </location>
</feature>
<accession>A0A9P5N088</accession>
<gene>
    <name evidence="7" type="ORF">DFH94DRAFT_731066</name>
</gene>
<organism evidence="7 8">
    <name type="scientific">Russula ochroleuca</name>
    <dbReference type="NCBI Taxonomy" id="152965"/>
    <lineage>
        <taxon>Eukaryota</taxon>
        <taxon>Fungi</taxon>
        <taxon>Dikarya</taxon>
        <taxon>Basidiomycota</taxon>
        <taxon>Agaricomycotina</taxon>
        <taxon>Agaricomycetes</taxon>
        <taxon>Russulales</taxon>
        <taxon>Russulaceae</taxon>
        <taxon>Russula</taxon>
    </lineage>
</organism>
<dbReference type="PROSITE" id="PS51192">
    <property type="entry name" value="HELICASE_ATP_BIND_1"/>
    <property type="match status" value="1"/>
</dbReference>
<dbReference type="InterPro" id="IPR050496">
    <property type="entry name" value="SNF2_RAD54_helicase_repair"/>
</dbReference>
<dbReference type="InterPro" id="IPR001650">
    <property type="entry name" value="Helicase_C-like"/>
</dbReference>
<evidence type="ECO:0000256" key="4">
    <source>
        <dbReference type="SAM" id="MobiDB-lite"/>
    </source>
</evidence>
<evidence type="ECO:0000259" key="6">
    <source>
        <dbReference type="PROSITE" id="PS51194"/>
    </source>
</evidence>
<dbReference type="InterPro" id="IPR014001">
    <property type="entry name" value="Helicase_ATP-bd"/>
</dbReference>
<sequence>MPSFLDPLPPDGPRTEKRKSHELEQREISSNKKQATGITPGASGSGTRYWMVQWRAPQSKKHKTWEGDGVLVVTKPKGVLMDLEGRVLTTGNVSSDALEEGSQLSVGNKELQIDRVLQASEYLSGACFGRGAIGDIQLPRLTNSAALSRQFTPLKPVALNPPTVRLRAPPVASVSQGKAIDLEPVNLLSQPVLPSSNVHSEGGNNVHLYWTANWRKPQNRKHKTWDGDGYVTVQGGTLILVSEQGKVLGRKPFENLRLTSGLKTFVGGLEVELDSRVTQSEFPKITKTGLRAGNENENEIQLLEETADTRPRANHTENSNSPIKNSSSSGTRFIPPTTFYAKPTPKPKMTGPLHDPRAEGAVVMKAPTEEHLNCFNKKSLPTVPVVIDPILARRLRPHQVEGVKFMYDCVMGLRKHEGQGCILADEMGLGKTLQTIALIWTLLKQNPYAGVGPVVGKVLIVCPVTLVNNWKSEFHKWLGRDRVGVLTGDKGKTAIRQFTNSKIHQVLLIGYERLRNVVDDLVYCNPPIGLIIADEGHRLKSANNKTSAMFGVLKTPRRIILSGTPIQNDLGEFHAMADFCNPGLLDDYATFRRVYETPIIRSREPGCSPKEAEPGESRSAQLLAISRSFVLRRDASILKNLLPPKYEYVVFVTPTTLQLSIFSKVLNPDRLDDIIEYSTAESLALINILTKISNSPILLKAVADKAKAKITQGQDNRERTTVVQEAVKLLPERVQVEDLSLSGKLTALANLLKAIRKHTDEKCIVVSHYTSTLNIVEAFCKKKSYSYLRLDGSTPAAKRSDHVNTFNRSSQERCFLFLLSSKAGGVGLNLIGASRLCLVDSDWNPSHDLQSMARIHRDGQKRSVYIYRFLTAGTIDEKIYQRQITKLGLSNTLIGNGKSDSKSDSFTHKELRDIFTIHPGTACHSHDLLDCPCDRIGTSGDDDATSTGDIALEDGSRVTVDATSGFTVASQVKVADSPKLDKAYLKKKKAELASLGEWTHINCLRPDASERVHDDILRSLLFRSSSSHGQQVDPVGSSTKSRISSLLDAVDLDNISRLGTIQDLTVKDVPGGTVSFLFEKGTSSSKDGDEDVPL</sequence>
<feature type="compositionally biased region" description="Basic and acidic residues" evidence="4">
    <location>
        <begin position="13"/>
        <end position="30"/>
    </location>
</feature>
<dbReference type="SMART" id="SM00487">
    <property type="entry name" value="DEXDc"/>
    <property type="match status" value="1"/>
</dbReference>
<dbReference type="GO" id="GO:0005634">
    <property type="term" value="C:nucleus"/>
    <property type="evidence" value="ECO:0007669"/>
    <property type="project" value="TreeGrafter"/>
</dbReference>
<dbReference type="SMART" id="SM00490">
    <property type="entry name" value="HELICc"/>
    <property type="match status" value="1"/>
</dbReference>
<dbReference type="FunFam" id="3.40.50.10810:FF:000020">
    <property type="entry name" value="DNA repair and recombination protein RAD54B"/>
    <property type="match status" value="1"/>
</dbReference>
<keyword evidence="8" id="KW-1185">Reference proteome</keyword>
<keyword evidence="2 7" id="KW-0378">Hydrolase</keyword>
<proteinExistence type="predicted"/>
<dbReference type="PANTHER" id="PTHR45629">
    <property type="entry name" value="SNF2/RAD54 FAMILY MEMBER"/>
    <property type="match status" value="1"/>
</dbReference>
<dbReference type="Gene3D" id="1.20.120.850">
    <property type="entry name" value="SWI2/SNF2 ATPases, N-terminal domain"/>
    <property type="match status" value="1"/>
</dbReference>
<feature type="domain" description="Helicase C-terminal" evidence="6">
    <location>
        <begin position="747"/>
        <end position="912"/>
    </location>
</feature>
<feature type="compositionally biased region" description="Low complexity" evidence="4">
    <location>
        <begin position="318"/>
        <end position="329"/>
    </location>
</feature>
<keyword evidence="1" id="KW-0547">Nucleotide-binding</keyword>
<dbReference type="OrthoDB" id="413460at2759"/>
<evidence type="ECO:0000259" key="5">
    <source>
        <dbReference type="PROSITE" id="PS51192"/>
    </source>
</evidence>
<protein>
    <submittedName>
        <fullName evidence="7">P-loop containing nucleoside triphosphate hydrolase protein</fullName>
    </submittedName>
</protein>
<dbReference type="InterPro" id="IPR027417">
    <property type="entry name" value="P-loop_NTPase"/>
</dbReference>